<dbReference type="InterPro" id="IPR005467">
    <property type="entry name" value="His_kinase_dom"/>
</dbReference>
<proteinExistence type="predicted"/>
<dbReference type="InterPro" id="IPR004358">
    <property type="entry name" value="Sig_transdc_His_kin-like_C"/>
</dbReference>
<evidence type="ECO:0000256" key="1">
    <source>
        <dbReference type="ARBA" id="ARBA00000085"/>
    </source>
</evidence>
<comment type="subcellular location">
    <subcellularLocation>
        <location evidence="2">Membrane</location>
    </subcellularLocation>
</comment>
<dbReference type="CDD" id="cd00082">
    <property type="entry name" value="HisKA"/>
    <property type="match status" value="1"/>
</dbReference>
<dbReference type="InterPro" id="IPR036097">
    <property type="entry name" value="HisK_dim/P_sf"/>
</dbReference>
<dbReference type="GO" id="GO:0000155">
    <property type="term" value="F:phosphorelay sensor kinase activity"/>
    <property type="evidence" value="ECO:0007669"/>
    <property type="project" value="InterPro"/>
</dbReference>
<dbReference type="InterPro" id="IPR050351">
    <property type="entry name" value="BphY/WalK/GraS-like"/>
</dbReference>
<evidence type="ECO:0000256" key="7">
    <source>
        <dbReference type="ARBA" id="ARBA00023012"/>
    </source>
</evidence>
<dbReference type="EC" id="2.7.13.3" evidence="3"/>
<keyword evidence="6" id="KW-0418">Kinase</keyword>
<feature type="transmembrane region" description="Helical" evidence="8">
    <location>
        <begin position="12"/>
        <end position="32"/>
    </location>
</feature>
<keyword evidence="7" id="KW-0902">Two-component regulatory system</keyword>
<dbReference type="InterPro" id="IPR003661">
    <property type="entry name" value="HisK_dim/P_dom"/>
</dbReference>
<evidence type="ECO:0000256" key="3">
    <source>
        <dbReference type="ARBA" id="ARBA00012438"/>
    </source>
</evidence>
<dbReference type="KEGG" id="anr:Ana3638_04285"/>
<comment type="catalytic activity">
    <reaction evidence="1">
        <text>ATP + protein L-histidine = ADP + protein N-phospho-L-histidine.</text>
        <dbReference type="EC" id="2.7.13.3"/>
    </reaction>
</comment>
<gene>
    <name evidence="10" type="ORF">Ana3638_04285</name>
</gene>
<dbReference type="Pfam" id="PF02518">
    <property type="entry name" value="HATPase_c"/>
    <property type="match status" value="1"/>
</dbReference>
<feature type="domain" description="Histidine kinase" evidence="9">
    <location>
        <begin position="187"/>
        <end position="398"/>
    </location>
</feature>
<dbReference type="GO" id="GO:0004721">
    <property type="term" value="F:phosphoprotein phosphatase activity"/>
    <property type="evidence" value="ECO:0007669"/>
    <property type="project" value="TreeGrafter"/>
</dbReference>
<dbReference type="CDD" id="cd00075">
    <property type="entry name" value="HATPase"/>
    <property type="match status" value="1"/>
</dbReference>
<dbReference type="Gene3D" id="3.30.565.10">
    <property type="entry name" value="Histidine kinase-like ATPase, C-terminal domain"/>
    <property type="match status" value="1"/>
</dbReference>
<feature type="transmembrane region" description="Helical" evidence="8">
    <location>
        <begin position="100"/>
        <end position="122"/>
    </location>
</feature>
<evidence type="ECO:0000256" key="2">
    <source>
        <dbReference type="ARBA" id="ARBA00004370"/>
    </source>
</evidence>
<evidence type="ECO:0000313" key="11">
    <source>
        <dbReference type="Proteomes" id="UP000464314"/>
    </source>
</evidence>
<dbReference type="RefSeq" id="WP_161836933.1">
    <property type="nucleotide sequence ID" value="NZ_CP048000.1"/>
</dbReference>
<keyword evidence="8" id="KW-1133">Transmembrane helix</keyword>
<dbReference type="InterPro" id="IPR036890">
    <property type="entry name" value="HATPase_C_sf"/>
</dbReference>
<reference evidence="10 11" key="1">
    <citation type="submission" date="2020-01" db="EMBL/GenBank/DDBJ databases">
        <title>Genome analysis of Anaerocolumna sp. CBA3638.</title>
        <authorList>
            <person name="Kim J."/>
            <person name="Roh S.W."/>
        </authorList>
    </citation>
    <scope>NUCLEOTIDE SEQUENCE [LARGE SCALE GENOMIC DNA]</scope>
    <source>
        <strain evidence="10 11">CBA3638</strain>
    </source>
</reference>
<dbReference type="GO" id="GO:0016036">
    <property type="term" value="P:cellular response to phosphate starvation"/>
    <property type="evidence" value="ECO:0007669"/>
    <property type="project" value="TreeGrafter"/>
</dbReference>
<evidence type="ECO:0000256" key="6">
    <source>
        <dbReference type="ARBA" id="ARBA00022777"/>
    </source>
</evidence>
<dbReference type="InterPro" id="IPR003594">
    <property type="entry name" value="HATPase_dom"/>
</dbReference>
<evidence type="ECO:0000256" key="4">
    <source>
        <dbReference type="ARBA" id="ARBA00022553"/>
    </source>
</evidence>
<dbReference type="SUPFAM" id="SSF47384">
    <property type="entry name" value="Homodimeric domain of signal transducing histidine kinase"/>
    <property type="match status" value="1"/>
</dbReference>
<evidence type="ECO:0000256" key="5">
    <source>
        <dbReference type="ARBA" id="ARBA00022679"/>
    </source>
</evidence>
<dbReference type="SUPFAM" id="SSF55874">
    <property type="entry name" value="ATPase domain of HSP90 chaperone/DNA topoisomerase II/histidine kinase"/>
    <property type="match status" value="1"/>
</dbReference>
<protein>
    <recommendedName>
        <fullName evidence="3">histidine kinase</fullName>
        <ecNumber evidence="3">2.7.13.3</ecNumber>
    </recommendedName>
</protein>
<dbReference type="PANTHER" id="PTHR45453:SF1">
    <property type="entry name" value="PHOSPHATE REGULON SENSOR PROTEIN PHOR"/>
    <property type="match status" value="1"/>
</dbReference>
<dbReference type="Gene3D" id="1.10.287.130">
    <property type="match status" value="1"/>
</dbReference>
<dbReference type="GO" id="GO:0005886">
    <property type="term" value="C:plasma membrane"/>
    <property type="evidence" value="ECO:0007669"/>
    <property type="project" value="TreeGrafter"/>
</dbReference>
<dbReference type="Proteomes" id="UP000464314">
    <property type="component" value="Chromosome"/>
</dbReference>
<organism evidence="10 11">
    <name type="scientific">Anaerocolumna sedimenticola</name>
    <dbReference type="NCBI Taxonomy" id="2696063"/>
    <lineage>
        <taxon>Bacteria</taxon>
        <taxon>Bacillati</taxon>
        <taxon>Bacillota</taxon>
        <taxon>Clostridia</taxon>
        <taxon>Lachnospirales</taxon>
        <taxon>Lachnospiraceae</taxon>
        <taxon>Anaerocolumna</taxon>
    </lineage>
</organism>
<evidence type="ECO:0000256" key="8">
    <source>
        <dbReference type="SAM" id="Phobius"/>
    </source>
</evidence>
<dbReference type="PANTHER" id="PTHR45453">
    <property type="entry name" value="PHOSPHATE REGULON SENSOR PROTEIN PHOR"/>
    <property type="match status" value="1"/>
</dbReference>
<keyword evidence="5" id="KW-0808">Transferase</keyword>
<keyword evidence="8" id="KW-0472">Membrane</keyword>
<dbReference type="PRINTS" id="PR00344">
    <property type="entry name" value="BCTRLSENSOR"/>
</dbReference>
<accession>A0A6P1TLC4</accession>
<keyword evidence="4" id="KW-0597">Phosphoprotein</keyword>
<name>A0A6P1TLC4_9FIRM</name>
<evidence type="ECO:0000313" key="10">
    <source>
        <dbReference type="EMBL" id="QHQ60098.1"/>
    </source>
</evidence>
<evidence type="ECO:0000259" key="9">
    <source>
        <dbReference type="PROSITE" id="PS50109"/>
    </source>
</evidence>
<dbReference type="AlphaFoldDB" id="A0A6P1TLC4"/>
<dbReference type="SMART" id="SM00387">
    <property type="entry name" value="HATPase_c"/>
    <property type="match status" value="1"/>
</dbReference>
<keyword evidence="11" id="KW-1185">Reference proteome</keyword>
<sequence length="410" mass="47368">MKKNYFLDGQFVLGIGLLVFTFYIINVSYMSYTIKNSYTERIVSVLGAMSEAYGDMNKSVIDTVMNDDHKAYAAGTKLLKKYGYRLSGEILIKDSINEEITYLSIFELTIILFLLFCLTILFKNHMKFLKRLETYLDDFNNPASSFEESNNYTNRIMGKLHKIYLNSKHNILLVHQEKAKMHDFMEDLSHQLKTPLTVSRLCVERYIFENVKSNTERLETGLKQLEKMNILINSYLKIGMLKSCNTKLEVKDHNILAFIEECVEDIQPLLDSKNITIHVKGEKEARFRFDSFWMKEALVNLFKNGIEHSPEDSEIMVSYTSGSHDLRLFIKDNGNGIEEKNMPVLFERFVSSVRQKDGSNGLGLAIAKQAVIRHFGQIGVKNNKRNGVTFEIWLPILKGTEVYNIYSDVR</sequence>
<dbReference type="PROSITE" id="PS50109">
    <property type="entry name" value="HIS_KIN"/>
    <property type="match status" value="1"/>
</dbReference>
<dbReference type="EMBL" id="CP048000">
    <property type="protein sequence ID" value="QHQ60098.1"/>
    <property type="molecule type" value="Genomic_DNA"/>
</dbReference>
<keyword evidence="8" id="KW-0812">Transmembrane</keyword>